<sequence length="53" mass="5384">MTVATVSPIIIWATAEALLDGPASSAATNAPTPKYAPCGKPAMKREIKTVSGV</sequence>
<proteinExistence type="predicted"/>
<comment type="caution">
    <text evidence="1">The sequence shown here is derived from an EMBL/GenBank/DDBJ whole genome shotgun (WGS) entry which is preliminary data.</text>
</comment>
<keyword evidence="2" id="KW-1185">Reference proteome</keyword>
<protein>
    <submittedName>
        <fullName evidence="1">Uncharacterized protein</fullName>
    </submittedName>
</protein>
<evidence type="ECO:0000313" key="2">
    <source>
        <dbReference type="Proteomes" id="UP000187203"/>
    </source>
</evidence>
<name>A0A1R3L1A0_9ROSI</name>
<organism evidence="1 2">
    <name type="scientific">Corchorus olitorius</name>
    <dbReference type="NCBI Taxonomy" id="93759"/>
    <lineage>
        <taxon>Eukaryota</taxon>
        <taxon>Viridiplantae</taxon>
        <taxon>Streptophyta</taxon>
        <taxon>Embryophyta</taxon>
        <taxon>Tracheophyta</taxon>
        <taxon>Spermatophyta</taxon>
        <taxon>Magnoliopsida</taxon>
        <taxon>eudicotyledons</taxon>
        <taxon>Gunneridae</taxon>
        <taxon>Pentapetalae</taxon>
        <taxon>rosids</taxon>
        <taxon>malvids</taxon>
        <taxon>Malvales</taxon>
        <taxon>Malvaceae</taxon>
        <taxon>Grewioideae</taxon>
        <taxon>Apeibeae</taxon>
        <taxon>Corchorus</taxon>
    </lineage>
</organism>
<accession>A0A1R3L1A0</accession>
<gene>
    <name evidence="1" type="ORF">COLO4_02352</name>
</gene>
<dbReference type="Proteomes" id="UP000187203">
    <property type="component" value="Unassembled WGS sequence"/>
</dbReference>
<evidence type="ECO:0000313" key="1">
    <source>
        <dbReference type="EMBL" id="OMP13058.1"/>
    </source>
</evidence>
<dbReference type="EMBL" id="AWUE01005267">
    <property type="protein sequence ID" value="OMP13058.1"/>
    <property type="molecule type" value="Genomic_DNA"/>
</dbReference>
<reference evidence="2" key="1">
    <citation type="submission" date="2013-09" db="EMBL/GenBank/DDBJ databases">
        <title>Corchorus olitorius genome sequencing.</title>
        <authorList>
            <person name="Alam M."/>
            <person name="Haque M.S."/>
            <person name="Islam M.S."/>
            <person name="Emdad E.M."/>
            <person name="Islam M.M."/>
            <person name="Ahmed B."/>
            <person name="Halim A."/>
            <person name="Hossen Q.M.M."/>
            <person name="Hossain M.Z."/>
            <person name="Ahmed R."/>
            <person name="Khan M.M."/>
            <person name="Islam R."/>
            <person name="Rashid M.M."/>
            <person name="Khan S.A."/>
            <person name="Rahman M.S."/>
            <person name="Alam M."/>
            <person name="Yahiya A.S."/>
            <person name="Khan M.S."/>
            <person name="Azam M.S."/>
            <person name="Haque T."/>
            <person name="Lashkar M.Z.H."/>
            <person name="Akhand A.I."/>
            <person name="Morshed G."/>
            <person name="Roy S."/>
            <person name="Uddin K.S."/>
            <person name="Rabeya T."/>
            <person name="Hossain A.S."/>
            <person name="Chowdhury A."/>
            <person name="Snigdha A.R."/>
            <person name="Mortoza M.S."/>
            <person name="Matin S.A."/>
            <person name="Hoque S.M.E."/>
            <person name="Islam M.K."/>
            <person name="Roy D.K."/>
            <person name="Haider R."/>
            <person name="Moosa M.M."/>
            <person name="Elias S.M."/>
            <person name="Hasan A.M."/>
            <person name="Jahan S."/>
            <person name="Shafiuddin M."/>
            <person name="Mahmood N."/>
            <person name="Shommy N.S."/>
        </authorList>
    </citation>
    <scope>NUCLEOTIDE SEQUENCE [LARGE SCALE GENOMIC DNA]</scope>
    <source>
        <strain evidence="2">cv. O-4</strain>
    </source>
</reference>
<dbReference type="AlphaFoldDB" id="A0A1R3L1A0"/>